<dbReference type="GO" id="GO:0007189">
    <property type="term" value="P:adenylate cyclase-activating G protein-coupled receptor signaling pathway"/>
    <property type="evidence" value="ECO:0007669"/>
    <property type="project" value="TreeGrafter"/>
</dbReference>
<feature type="transmembrane region" description="Helical" evidence="6">
    <location>
        <begin position="238"/>
        <end position="258"/>
    </location>
</feature>
<feature type="region of interest" description="Disordered" evidence="5">
    <location>
        <begin position="500"/>
        <end position="555"/>
    </location>
</feature>
<keyword evidence="8" id="KW-1185">Reference proteome</keyword>
<feature type="transmembrane region" description="Helical" evidence="6">
    <location>
        <begin position="141"/>
        <end position="159"/>
    </location>
</feature>
<evidence type="ECO:0000313" key="8">
    <source>
        <dbReference type="Proteomes" id="UP001054902"/>
    </source>
</evidence>
<feature type="transmembrane region" description="Helical" evidence="6">
    <location>
        <begin position="54"/>
        <end position="77"/>
    </location>
</feature>
<evidence type="ECO:0000256" key="1">
    <source>
        <dbReference type="ARBA" id="ARBA00004141"/>
    </source>
</evidence>
<reference evidence="7 8" key="1">
    <citation type="journal article" date="2021" name="Sci. Rep.">
        <title>The genome of the diatom Chaetoceros tenuissimus carries an ancient integrated fragment of an extant virus.</title>
        <authorList>
            <person name="Hongo Y."/>
            <person name="Kimura K."/>
            <person name="Takaki Y."/>
            <person name="Yoshida Y."/>
            <person name="Baba S."/>
            <person name="Kobayashi G."/>
            <person name="Nagasaki K."/>
            <person name="Hano T."/>
            <person name="Tomaru Y."/>
        </authorList>
    </citation>
    <scope>NUCLEOTIDE SEQUENCE [LARGE SCALE GENOMIC DNA]</scope>
    <source>
        <strain evidence="7 8">NIES-3715</strain>
    </source>
</reference>
<accession>A0AAD3CT38</accession>
<evidence type="ECO:0000256" key="4">
    <source>
        <dbReference type="ARBA" id="ARBA00023136"/>
    </source>
</evidence>
<feature type="compositionally biased region" description="Basic and acidic residues" evidence="5">
    <location>
        <begin position="535"/>
        <end position="555"/>
    </location>
</feature>
<dbReference type="GO" id="GO:0005886">
    <property type="term" value="C:plasma membrane"/>
    <property type="evidence" value="ECO:0007669"/>
    <property type="project" value="TreeGrafter"/>
</dbReference>
<comment type="caution">
    <text evidence="7">The sequence shown here is derived from an EMBL/GenBank/DDBJ whole genome shotgun (WGS) entry which is preliminary data.</text>
</comment>
<comment type="subcellular location">
    <subcellularLocation>
        <location evidence="1">Membrane</location>
        <topology evidence="1">Multi-pass membrane protein</topology>
    </subcellularLocation>
</comment>
<evidence type="ECO:0008006" key="9">
    <source>
        <dbReference type="Google" id="ProtNLM"/>
    </source>
</evidence>
<evidence type="ECO:0000256" key="6">
    <source>
        <dbReference type="SAM" id="Phobius"/>
    </source>
</evidence>
<evidence type="ECO:0000313" key="7">
    <source>
        <dbReference type="EMBL" id="GFH50174.1"/>
    </source>
</evidence>
<evidence type="ECO:0000256" key="3">
    <source>
        <dbReference type="ARBA" id="ARBA00022989"/>
    </source>
</evidence>
<keyword evidence="4 6" id="KW-0472">Membrane</keyword>
<name>A0AAD3CT38_9STRA</name>
<protein>
    <recommendedName>
        <fullName evidence="9">G-protein coupled receptors family 2 profile 2 domain-containing protein</fullName>
    </recommendedName>
</protein>
<dbReference type="GO" id="GO:0004930">
    <property type="term" value="F:G protein-coupled receptor activity"/>
    <property type="evidence" value="ECO:0007669"/>
    <property type="project" value="TreeGrafter"/>
</dbReference>
<dbReference type="Pfam" id="PF05462">
    <property type="entry name" value="Dicty_CAR"/>
    <property type="match status" value="1"/>
</dbReference>
<evidence type="ECO:0000256" key="2">
    <source>
        <dbReference type="ARBA" id="ARBA00022692"/>
    </source>
</evidence>
<dbReference type="PANTHER" id="PTHR23112">
    <property type="entry name" value="G PROTEIN-COUPLED RECEPTOR 157-RELATED"/>
    <property type="match status" value="1"/>
</dbReference>
<feature type="transmembrane region" description="Helical" evidence="6">
    <location>
        <begin position="179"/>
        <end position="199"/>
    </location>
</feature>
<keyword evidence="3 6" id="KW-1133">Transmembrane helix</keyword>
<sequence length="555" mass="62874">MSSEEPELPEAPPIYGMLLMILPKFPCILSIIGSSMIISSVFRSEDKRQHIQQRLVAVMSVVDVIAMTSWFFTFVFMPSPSKMNLPVTLGNEASCDVLAFILQFNIASAMYNASLSLYYLLIIKYNWRQTKIANIEKYLHAVPLSWGIITAIIIVALNVTDDSNWVCWISPDDAKDPTLAKALIVAFYYGPLWLCFLFLGHNMYQVYKKVKETEERASKWRVGGDALKHTKSVARQNFLYALSFIVCWIVPSFARLALVCGADVPKWVNVMSGSLIPFQGFFNSMVYFRIRYFNFREDYPSKSGFWIVMHIVRLTMFPCCLQSGEMRDSINTDGKDFEHDLNDIRNEQSQLEDGDIENVGRNEPSDVHTGESKKLSKWEKMNKKASMKRKSITGSIIQIVRLSWRTLKRQGTCVIGPCAKTKQKDGKGNDNAPCPNCEKQDASFPCKKLNDDSPIDGLFDDSETGDKRDSFRNGNYIKGSESFLPAKDVSFSHLDLADSPCKGEDQNVNDDEMKEVTRVSAKKVSFSRLDQADSPCKEEDKNANEDEKKAEVTMP</sequence>
<proteinExistence type="predicted"/>
<dbReference type="EMBL" id="BLLK01000038">
    <property type="protein sequence ID" value="GFH50174.1"/>
    <property type="molecule type" value="Genomic_DNA"/>
</dbReference>
<feature type="region of interest" description="Disordered" evidence="5">
    <location>
        <begin position="348"/>
        <end position="375"/>
    </location>
</feature>
<dbReference type="SUPFAM" id="SSF81321">
    <property type="entry name" value="Family A G protein-coupled receptor-like"/>
    <property type="match status" value="1"/>
</dbReference>
<feature type="transmembrane region" description="Helical" evidence="6">
    <location>
        <begin position="14"/>
        <end position="42"/>
    </location>
</feature>
<feature type="transmembrane region" description="Helical" evidence="6">
    <location>
        <begin position="97"/>
        <end position="121"/>
    </location>
</feature>
<dbReference type="Gene3D" id="1.20.1070.10">
    <property type="entry name" value="Rhodopsin 7-helix transmembrane proteins"/>
    <property type="match status" value="1"/>
</dbReference>
<feature type="compositionally biased region" description="Basic and acidic residues" evidence="5">
    <location>
        <begin position="358"/>
        <end position="375"/>
    </location>
</feature>
<evidence type="ECO:0000256" key="5">
    <source>
        <dbReference type="SAM" id="MobiDB-lite"/>
    </source>
</evidence>
<organism evidence="7 8">
    <name type="scientific">Chaetoceros tenuissimus</name>
    <dbReference type="NCBI Taxonomy" id="426638"/>
    <lineage>
        <taxon>Eukaryota</taxon>
        <taxon>Sar</taxon>
        <taxon>Stramenopiles</taxon>
        <taxon>Ochrophyta</taxon>
        <taxon>Bacillariophyta</taxon>
        <taxon>Coscinodiscophyceae</taxon>
        <taxon>Chaetocerotophycidae</taxon>
        <taxon>Chaetocerotales</taxon>
        <taxon>Chaetocerotaceae</taxon>
        <taxon>Chaetoceros</taxon>
    </lineage>
</organism>
<dbReference type="AlphaFoldDB" id="A0AAD3CT38"/>
<keyword evidence="2 6" id="KW-0812">Transmembrane</keyword>
<dbReference type="PANTHER" id="PTHR23112:SF0">
    <property type="entry name" value="TRANSMEMBRANE PROTEIN 116"/>
    <property type="match status" value="1"/>
</dbReference>
<dbReference type="Proteomes" id="UP001054902">
    <property type="component" value="Unassembled WGS sequence"/>
</dbReference>
<gene>
    <name evidence="7" type="ORF">CTEN210_06650</name>
</gene>